<feature type="transmembrane region" description="Helical" evidence="6">
    <location>
        <begin position="95"/>
        <end position="121"/>
    </location>
</feature>
<evidence type="ECO:0000256" key="1">
    <source>
        <dbReference type="ARBA" id="ARBA00004651"/>
    </source>
</evidence>
<comment type="subcellular location">
    <subcellularLocation>
        <location evidence="1">Cell membrane</location>
        <topology evidence="1">Multi-pass membrane protein</topology>
    </subcellularLocation>
</comment>
<proteinExistence type="predicted"/>
<feature type="transmembrane region" description="Helical" evidence="6">
    <location>
        <begin position="319"/>
        <end position="342"/>
    </location>
</feature>
<dbReference type="InterPro" id="IPR002797">
    <property type="entry name" value="Polysacc_synth"/>
</dbReference>
<dbReference type="PANTHER" id="PTHR30250">
    <property type="entry name" value="PST FAMILY PREDICTED COLANIC ACID TRANSPORTER"/>
    <property type="match status" value="1"/>
</dbReference>
<evidence type="ECO:0000256" key="2">
    <source>
        <dbReference type="ARBA" id="ARBA00022475"/>
    </source>
</evidence>
<feature type="transmembrane region" description="Helical" evidence="6">
    <location>
        <begin position="385"/>
        <end position="403"/>
    </location>
</feature>
<feature type="transmembrane region" description="Helical" evidence="6">
    <location>
        <begin position="175"/>
        <end position="208"/>
    </location>
</feature>
<keyword evidence="8" id="KW-1185">Reference proteome</keyword>
<evidence type="ECO:0000256" key="3">
    <source>
        <dbReference type="ARBA" id="ARBA00022692"/>
    </source>
</evidence>
<dbReference type="PANTHER" id="PTHR30250:SF31">
    <property type="entry name" value="INNER MEMBRANE PROTEIN YGHQ"/>
    <property type="match status" value="1"/>
</dbReference>
<dbReference type="EMBL" id="CP081295">
    <property type="protein sequence ID" value="QZD89673.1"/>
    <property type="molecule type" value="Genomic_DNA"/>
</dbReference>
<name>A0ABX8ZR66_9SPHN</name>
<dbReference type="Proteomes" id="UP000824281">
    <property type="component" value="Chromosome"/>
</dbReference>
<evidence type="ECO:0000313" key="7">
    <source>
        <dbReference type="EMBL" id="QZD89673.1"/>
    </source>
</evidence>
<evidence type="ECO:0000313" key="8">
    <source>
        <dbReference type="Proteomes" id="UP000824281"/>
    </source>
</evidence>
<keyword evidence="2" id="KW-1003">Cell membrane</keyword>
<evidence type="ECO:0000256" key="5">
    <source>
        <dbReference type="ARBA" id="ARBA00023136"/>
    </source>
</evidence>
<dbReference type="InterPro" id="IPR050833">
    <property type="entry name" value="Poly_Biosynth_Transport"/>
</dbReference>
<reference evidence="7 8" key="1">
    <citation type="submission" date="2021-08" db="EMBL/GenBank/DDBJ databases">
        <title>Comparative Genomics Analysis of the Genus Qipengyuania Reveals Extensive Genetic Diversity and Metabolic Versatility, Including the Description of Fifteen Novel Species.</title>
        <authorList>
            <person name="Liu Y."/>
        </authorList>
    </citation>
    <scope>NUCLEOTIDE SEQUENCE [LARGE SCALE GENOMIC DNA]</scope>
    <source>
        <strain evidence="7 8">1NDH13</strain>
    </source>
</reference>
<gene>
    <name evidence="7" type="ORF">K3148_12850</name>
</gene>
<keyword evidence="4 6" id="KW-1133">Transmembrane helix</keyword>
<feature type="transmembrane region" description="Helical" evidence="6">
    <location>
        <begin position="409"/>
        <end position="433"/>
    </location>
</feature>
<dbReference type="Pfam" id="PF01943">
    <property type="entry name" value="Polysacc_synt"/>
    <property type="match status" value="1"/>
</dbReference>
<feature type="transmembrane region" description="Helical" evidence="6">
    <location>
        <begin position="354"/>
        <end position="376"/>
    </location>
</feature>
<feature type="transmembrane region" description="Helical" evidence="6">
    <location>
        <begin position="53"/>
        <end position="74"/>
    </location>
</feature>
<keyword evidence="5 6" id="KW-0472">Membrane</keyword>
<organism evidence="7 8">
    <name type="scientific">Qipengyuania aurantiaca</name>
    <dbReference type="NCBI Taxonomy" id="2867233"/>
    <lineage>
        <taxon>Bacteria</taxon>
        <taxon>Pseudomonadati</taxon>
        <taxon>Pseudomonadota</taxon>
        <taxon>Alphaproteobacteria</taxon>
        <taxon>Sphingomonadales</taxon>
        <taxon>Erythrobacteraceae</taxon>
        <taxon>Qipengyuania</taxon>
    </lineage>
</organism>
<protein>
    <submittedName>
        <fullName evidence="7">Lipopolysaccharide biosynthesis protein</fullName>
    </submittedName>
</protein>
<keyword evidence="3 6" id="KW-0812">Transmembrane</keyword>
<evidence type="ECO:0000256" key="6">
    <source>
        <dbReference type="SAM" id="Phobius"/>
    </source>
</evidence>
<sequence length="443" mass="47814">MEGSETAKTRRSGFANILKNLAWLLGGKGFAAVCSLAYLAILARSLELKDFGHFSLIFATGQLLCALATFETWQTMVRFGAEPVQRKDWKRFGELGWLCGSIDVMGAIVGCILAGVIYYGFGSLLDLNPEYVDMAFAFNCAMLWSRMTTPTGIVRVLDRFDVGTYVEAVMPAGRLLASLVIVLVGATVGRFLFAWAFFDLLVGALYWIMARRLAPEALRWSNFRNPFKALREERALRRFFGITYGSSSLDALTRQGPLLAVGYFLGTSAAGLYRLADQLALGVARVANMITRAALPEFVMARTSVEIGEFRKLVRQVTILASLGGVLVAVLALTLGDWIMLLMGGEEFLKAADILVPVAIGASLGLAGVAFEPLLFSTGHAQYPFIIRAVGAVALGTAILLFHEAGPVAIGWMVAVWAAAVSLAMGITVRLVLQSMAAAKQAK</sequence>
<feature type="transmembrane region" description="Helical" evidence="6">
    <location>
        <begin position="21"/>
        <end position="41"/>
    </location>
</feature>
<accession>A0ABX8ZR66</accession>
<dbReference type="RefSeq" id="WP_221425154.1">
    <property type="nucleotide sequence ID" value="NZ_CP081295.1"/>
</dbReference>
<evidence type="ECO:0000256" key="4">
    <source>
        <dbReference type="ARBA" id="ARBA00022989"/>
    </source>
</evidence>